<dbReference type="Pfam" id="PF04542">
    <property type="entry name" value="Sigma70_r2"/>
    <property type="match status" value="1"/>
</dbReference>
<evidence type="ECO:0000256" key="1">
    <source>
        <dbReference type="ARBA" id="ARBA00011344"/>
    </source>
</evidence>
<dbReference type="AlphaFoldDB" id="A0A509EL68"/>
<dbReference type="Gene3D" id="1.10.1740.10">
    <property type="match status" value="1"/>
</dbReference>
<evidence type="ECO:0000259" key="2">
    <source>
        <dbReference type="Pfam" id="PF04542"/>
    </source>
</evidence>
<gene>
    <name evidence="4" type="primary">sigJ</name>
    <name evidence="4" type="ORF">MET9862_04783</name>
</gene>
<dbReference type="InterPro" id="IPR036388">
    <property type="entry name" value="WH-like_DNA-bd_sf"/>
</dbReference>
<dbReference type="SUPFAM" id="SSF54427">
    <property type="entry name" value="NTF2-like"/>
    <property type="match status" value="1"/>
</dbReference>
<proteinExistence type="predicted"/>
<dbReference type="PANTHER" id="PTHR30173:SF43">
    <property type="entry name" value="ECF RNA POLYMERASE SIGMA FACTOR SIGI-RELATED"/>
    <property type="match status" value="1"/>
</dbReference>
<dbReference type="InterPro" id="IPR014284">
    <property type="entry name" value="RNA_pol_sigma-70_dom"/>
</dbReference>
<organism evidence="4 5">
    <name type="scientific">Methylobacterium symbioticum</name>
    <dbReference type="NCBI Taxonomy" id="2584084"/>
    <lineage>
        <taxon>Bacteria</taxon>
        <taxon>Pseudomonadati</taxon>
        <taxon>Pseudomonadota</taxon>
        <taxon>Alphaproteobacteria</taxon>
        <taxon>Hyphomicrobiales</taxon>
        <taxon>Methylobacteriaceae</taxon>
        <taxon>Methylobacterium</taxon>
    </lineage>
</organism>
<accession>A0A509EL68</accession>
<dbReference type="NCBIfam" id="TIGR02937">
    <property type="entry name" value="sigma70-ECF"/>
    <property type="match status" value="1"/>
</dbReference>
<evidence type="ECO:0000313" key="5">
    <source>
        <dbReference type="Proteomes" id="UP000410984"/>
    </source>
</evidence>
<dbReference type="PANTHER" id="PTHR30173">
    <property type="entry name" value="SIGMA 19 FACTOR"/>
    <property type="match status" value="1"/>
</dbReference>
<feature type="domain" description="RNA polymerase sigma factor 70 region 4 type 2" evidence="3">
    <location>
        <begin position="119"/>
        <end position="168"/>
    </location>
</feature>
<dbReference type="SUPFAM" id="SSF88946">
    <property type="entry name" value="Sigma2 domain of RNA polymerase sigma factors"/>
    <property type="match status" value="1"/>
</dbReference>
<protein>
    <submittedName>
        <fullName evidence="4">ECF RNA polymerase sigma factor SigJ</fullName>
    </submittedName>
</protein>
<reference evidence="4 5" key="1">
    <citation type="submission" date="2019-06" db="EMBL/GenBank/DDBJ databases">
        <authorList>
            <person name="Rodrigo-Torres L."/>
            <person name="Arahal R. D."/>
            <person name="Lucena T."/>
        </authorList>
    </citation>
    <scope>NUCLEOTIDE SEQUENCE [LARGE SCALE GENOMIC DNA]</scope>
    <source>
        <strain evidence="4 5">SB0023/3</strain>
    </source>
</reference>
<dbReference type="Proteomes" id="UP000410984">
    <property type="component" value="Unassembled WGS sequence"/>
</dbReference>
<dbReference type="GO" id="GO:0006352">
    <property type="term" value="P:DNA-templated transcription initiation"/>
    <property type="evidence" value="ECO:0007669"/>
    <property type="project" value="InterPro"/>
</dbReference>
<sequence>MRTIPPPVRVRPAMRPDPRTALFEAERPRLLRLAYRMLGSLAEAEDVVQSAWLRWRAVDPEGVAVPAAFLSRVVTRLCLDAMKSARARRETYVGAWLPEPLVDMAEAEPVEGEDLTLTLMMALERLSPLERAAFLLHDVFGVPLAEVAATLDRDAAAIRQLAVRARRHVRADRPRYPVPREEGERIVHAFFAASRSGDVAALRSLLSAEVEIRSDGGGRVIAFLNPILGVERALRLFAGLARKHADEPAAFLRAVRVDGLPGFVSRERGGVLQVTALAVEDGRITGVYITRNPDKLGHVADALGLDPPS</sequence>
<dbReference type="SUPFAM" id="SSF88659">
    <property type="entry name" value="Sigma3 and sigma4 domains of RNA polymerase sigma factors"/>
    <property type="match status" value="1"/>
</dbReference>
<dbReference type="GO" id="GO:0016987">
    <property type="term" value="F:sigma factor activity"/>
    <property type="evidence" value="ECO:0007669"/>
    <property type="project" value="InterPro"/>
</dbReference>
<name>A0A509EL68_9HYPH</name>
<feature type="domain" description="RNA polymerase sigma-70 region 2" evidence="2">
    <location>
        <begin position="22"/>
        <end position="86"/>
    </location>
</feature>
<keyword evidence="5" id="KW-1185">Reference proteome</keyword>
<comment type="subunit">
    <text evidence="1">Interacts transiently with the RNA polymerase catalytic core formed by RpoA, RpoB, RpoC and RpoZ (2 alpha, 1 beta, 1 beta' and 1 omega subunit) to form the RNA polymerase holoenzyme that can initiate transcription.</text>
</comment>
<dbReference type="Gene3D" id="1.10.10.10">
    <property type="entry name" value="Winged helix-like DNA-binding domain superfamily/Winged helix DNA-binding domain"/>
    <property type="match status" value="1"/>
</dbReference>
<dbReference type="InterPro" id="IPR007627">
    <property type="entry name" value="RNA_pol_sigma70_r2"/>
</dbReference>
<evidence type="ECO:0000259" key="3">
    <source>
        <dbReference type="Pfam" id="PF08281"/>
    </source>
</evidence>
<dbReference type="Gene3D" id="3.10.450.50">
    <property type="match status" value="1"/>
</dbReference>
<dbReference type="InterPro" id="IPR032710">
    <property type="entry name" value="NTF2-like_dom_sf"/>
</dbReference>
<dbReference type="InterPro" id="IPR013249">
    <property type="entry name" value="RNA_pol_sigma70_r4_t2"/>
</dbReference>
<dbReference type="EMBL" id="CABFPH010000105">
    <property type="protein sequence ID" value="VUD74155.1"/>
    <property type="molecule type" value="Genomic_DNA"/>
</dbReference>
<dbReference type="GO" id="GO:0003677">
    <property type="term" value="F:DNA binding"/>
    <property type="evidence" value="ECO:0007669"/>
    <property type="project" value="InterPro"/>
</dbReference>
<dbReference type="InterPro" id="IPR013324">
    <property type="entry name" value="RNA_pol_sigma_r3/r4-like"/>
</dbReference>
<evidence type="ECO:0000313" key="4">
    <source>
        <dbReference type="EMBL" id="VUD74155.1"/>
    </source>
</evidence>
<dbReference type="InterPro" id="IPR013325">
    <property type="entry name" value="RNA_pol_sigma_r2"/>
</dbReference>
<dbReference type="InterPro" id="IPR052704">
    <property type="entry name" value="ECF_Sigma-70_Domain"/>
</dbReference>
<dbReference type="NCBIfam" id="NF007214">
    <property type="entry name" value="PRK09636.1"/>
    <property type="match status" value="1"/>
</dbReference>
<dbReference type="Pfam" id="PF08281">
    <property type="entry name" value="Sigma70_r4_2"/>
    <property type="match status" value="1"/>
</dbReference>